<evidence type="ECO:0000313" key="6">
    <source>
        <dbReference type="Proteomes" id="UP001597474"/>
    </source>
</evidence>
<name>A0ABW5U931_9RHOB</name>
<comment type="caution">
    <text evidence="5">The sequence shown here is derived from an EMBL/GenBank/DDBJ whole genome shotgun (WGS) entry which is preliminary data.</text>
</comment>
<evidence type="ECO:0000259" key="4">
    <source>
        <dbReference type="Pfam" id="PF13193"/>
    </source>
</evidence>
<dbReference type="InterPro" id="IPR045851">
    <property type="entry name" value="AMP-bd_C_sf"/>
</dbReference>
<dbReference type="EMBL" id="JBHUMP010000040">
    <property type="protein sequence ID" value="MFD2741671.1"/>
    <property type="molecule type" value="Genomic_DNA"/>
</dbReference>
<organism evidence="5 6">
    <name type="scientific">Sulfitobacter aestuarii</name>
    <dbReference type="NCBI Taxonomy" id="2161676"/>
    <lineage>
        <taxon>Bacteria</taxon>
        <taxon>Pseudomonadati</taxon>
        <taxon>Pseudomonadota</taxon>
        <taxon>Alphaproteobacteria</taxon>
        <taxon>Rhodobacterales</taxon>
        <taxon>Roseobacteraceae</taxon>
        <taxon>Sulfitobacter</taxon>
    </lineage>
</organism>
<protein>
    <submittedName>
        <fullName evidence="5">AMP-binding protein</fullName>
    </submittedName>
</protein>
<keyword evidence="2" id="KW-0436">Ligase</keyword>
<dbReference type="SUPFAM" id="SSF56801">
    <property type="entry name" value="Acetyl-CoA synthetase-like"/>
    <property type="match status" value="1"/>
</dbReference>
<dbReference type="InterPro" id="IPR000873">
    <property type="entry name" value="AMP-dep_synth/lig_dom"/>
</dbReference>
<dbReference type="PROSITE" id="PS00455">
    <property type="entry name" value="AMP_BINDING"/>
    <property type="match status" value="1"/>
</dbReference>
<evidence type="ECO:0000313" key="5">
    <source>
        <dbReference type="EMBL" id="MFD2741671.1"/>
    </source>
</evidence>
<proteinExistence type="inferred from homology"/>
<dbReference type="Gene3D" id="3.40.50.12780">
    <property type="entry name" value="N-terminal domain of ligase-like"/>
    <property type="match status" value="1"/>
</dbReference>
<dbReference type="InterPro" id="IPR020845">
    <property type="entry name" value="AMP-binding_CS"/>
</dbReference>
<feature type="domain" description="AMP-dependent synthetase/ligase" evidence="3">
    <location>
        <begin position="23"/>
        <end position="374"/>
    </location>
</feature>
<evidence type="ECO:0000256" key="1">
    <source>
        <dbReference type="ARBA" id="ARBA00006432"/>
    </source>
</evidence>
<accession>A0ABW5U931</accession>
<evidence type="ECO:0000259" key="3">
    <source>
        <dbReference type="Pfam" id="PF00501"/>
    </source>
</evidence>
<dbReference type="Pfam" id="PF00501">
    <property type="entry name" value="AMP-binding"/>
    <property type="match status" value="1"/>
</dbReference>
<dbReference type="PANTHER" id="PTHR43201:SF5">
    <property type="entry name" value="MEDIUM-CHAIN ACYL-COA LIGASE ACSF2, MITOCHONDRIAL"/>
    <property type="match status" value="1"/>
</dbReference>
<dbReference type="PANTHER" id="PTHR43201">
    <property type="entry name" value="ACYL-COA SYNTHETASE"/>
    <property type="match status" value="1"/>
</dbReference>
<evidence type="ECO:0000256" key="2">
    <source>
        <dbReference type="ARBA" id="ARBA00022598"/>
    </source>
</evidence>
<dbReference type="InterPro" id="IPR025110">
    <property type="entry name" value="AMP-bd_C"/>
</dbReference>
<comment type="similarity">
    <text evidence="1">Belongs to the ATP-dependent AMP-binding enzyme family.</text>
</comment>
<dbReference type="Gene3D" id="3.30.300.30">
    <property type="match status" value="1"/>
</dbReference>
<keyword evidence="6" id="KW-1185">Reference proteome</keyword>
<dbReference type="Proteomes" id="UP001597474">
    <property type="component" value="Unassembled WGS sequence"/>
</dbReference>
<dbReference type="InterPro" id="IPR042099">
    <property type="entry name" value="ANL_N_sf"/>
</dbReference>
<dbReference type="RefSeq" id="WP_386376098.1">
    <property type="nucleotide sequence ID" value="NZ_JBHUMP010000040.1"/>
</dbReference>
<feature type="domain" description="AMP-binding enzyme C-terminal" evidence="4">
    <location>
        <begin position="425"/>
        <end position="500"/>
    </location>
</feature>
<reference evidence="6" key="1">
    <citation type="journal article" date="2019" name="Int. J. Syst. Evol. Microbiol.">
        <title>The Global Catalogue of Microorganisms (GCM) 10K type strain sequencing project: providing services to taxonomists for standard genome sequencing and annotation.</title>
        <authorList>
            <consortium name="The Broad Institute Genomics Platform"/>
            <consortium name="The Broad Institute Genome Sequencing Center for Infectious Disease"/>
            <person name="Wu L."/>
            <person name="Ma J."/>
        </authorList>
    </citation>
    <scope>NUCLEOTIDE SEQUENCE [LARGE SCALE GENOMIC DNA]</scope>
    <source>
        <strain evidence="6">TISTR 2562</strain>
    </source>
</reference>
<dbReference type="Pfam" id="PF13193">
    <property type="entry name" value="AMP-binding_C"/>
    <property type="match status" value="1"/>
</dbReference>
<sequence>MNVPAIDLLSIEGRTVKDIIDLRAQEAPDAPFLIDPNNGDTFSYGELAKKVRAFARHLAAEGYRPEDAIAFALTNGPQSALAILGLFYGGWCATSINLVAGRDVIGYVLEHSEAKLIIAQEATAATVADAQAAVGLAVPVKMLTSTLFELEGGAPETGGAPNLQDDALLMYTSGTTGRPKGVVLTQANLLAGGSATALAHNLQNDDRAMCVLPLYHINGLIVTVMAPLSSGGSVVMPEKFSVSTFWPIIRHNNCSWFSVVPTQISYLLHAEPAEDDEISDKLRFGRSASAPLAPEVQRAFEKRFGVPIIETMGLTETAAQILSNPLPPAQRKIGSPGIAFGNEVIIADTAQREVERGEEGEVLVRGPNVMKHYLKNEIATRESITLEGWLRTGDLGRMDPQGYVFITGRLKELIIKGGENIAPREIDEALYTHPDIIEAAAFACPCSNYGQRVEAAVKLAAGSLLCEQELIAVCKDRVGAFKSPDRIHILDDLPKGPSGKIQRKKLSDMFDALHQREIYPQAK</sequence>
<gene>
    <name evidence="5" type="ORF">ACFSUD_19120</name>
</gene>